<name>A0A068RXU6_9FUNG</name>
<dbReference type="VEuPathDB" id="FungiDB:LCOR_06053.1"/>
<keyword evidence="2" id="KW-1185">Reference proteome</keyword>
<comment type="caution">
    <text evidence="1">The sequence shown here is derived from an EMBL/GenBank/DDBJ whole genome shotgun (WGS) entry which is preliminary data.</text>
</comment>
<gene>
    <name evidence="1" type="ORF">LCOR_06053.1</name>
</gene>
<accession>A0A068RXU6</accession>
<organism evidence="1 2">
    <name type="scientific">Lichtheimia corymbifera JMRC:FSU:9682</name>
    <dbReference type="NCBI Taxonomy" id="1263082"/>
    <lineage>
        <taxon>Eukaryota</taxon>
        <taxon>Fungi</taxon>
        <taxon>Fungi incertae sedis</taxon>
        <taxon>Mucoromycota</taxon>
        <taxon>Mucoromycotina</taxon>
        <taxon>Mucoromycetes</taxon>
        <taxon>Mucorales</taxon>
        <taxon>Lichtheimiaceae</taxon>
        <taxon>Lichtheimia</taxon>
    </lineage>
</organism>
<evidence type="ECO:0000313" key="1">
    <source>
        <dbReference type="EMBL" id="CDH54839.1"/>
    </source>
</evidence>
<dbReference type="OrthoDB" id="10402435at2759"/>
<sequence>MPYTTSTPAKQTVDEYLKQYGGQDTLLSKTCDPTCSKITDPQQRDACYKTCIDNYGPRLGMPPLSE</sequence>
<dbReference type="EMBL" id="CBTN010000025">
    <property type="protein sequence ID" value="CDH54839.1"/>
    <property type="molecule type" value="Genomic_DNA"/>
</dbReference>
<proteinExistence type="predicted"/>
<dbReference type="AlphaFoldDB" id="A0A068RXU6"/>
<evidence type="ECO:0000313" key="2">
    <source>
        <dbReference type="Proteomes" id="UP000027586"/>
    </source>
</evidence>
<dbReference type="Proteomes" id="UP000027586">
    <property type="component" value="Unassembled WGS sequence"/>
</dbReference>
<protein>
    <submittedName>
        <fullName evidence="1">Uncharacterized protein</fullName>
    </submittedName>
</protein>
<reference evidence="1" key="1">
    <citation type="submission" date="2013-08" db="EMBL/GenBank/DDBJ databases">
        <title>Gene expansion shapes genome architecture in the human pathogen Lichtheimia corymbifera: an evolutionary genomics analysis in the ancient terrestrial Mucorales (Mucoromycotina).</title>
        <authorList>
            <person name="Schwartze V.U."/>
            <person name="Winter S."/>
            <person name="Shelest E."/>
            <person name="Marcet-Houben M."/>
            <person name="Horn F."/>
            <person name="Wehner S."/>
            <person name="Hoffmann K."/>
            <person name="Riege K."/>
            <person name="Sammeth M."/>
            <person name="Nowrousian M."/>
            <person name="Valiante V."/>
            <person name="Linde J."/>
            <person name="Jacobsen I.D."/>
            <person name="Marz M."/>
            <person name="Brakhage A.A."/>
            <person name="Gabaldon T."/>
            <person name="Bocker S."/>
            <person name="Voigt K."/>
        </authorList>
    </citation>
    <scope>NUCLEOTIDE SEQUENCE [LARGE SCALE GENOMIC DNA]</scope>
    <source>
        <strain evidence="1">FSU 9682</strain>
    </source>
</reference>